<organism evidence="5 6">
    <name type="scientific">Streptomyces beihaiensis</name>
    <dbReference type="NCBI Taxonomy" id="2984495"/>
    <lineage>
        <taxon>Bacteria</taxon>
        <taxon>Bacillati</taxon>
        <taxon>Actinomycetota</taxon>
        <taxon>Actinomycetes</taxon>
        <taxon>Kitasatosporales</taxon>
        <taxon>Streptomycetaceae</taxon>
        <taxon>Streptomyces</taxon>
    </lineage>
</organism>
<dbReference type="EMBL" id="JAPHNL010000293">
    <property type="protein sequence ID" value="MCX3063091.1"/>
    <property type="molecule type" value="Genomic_DNA"/>
</dbReference>
<evidence type="ECO:0000256" key="3">
    <source>
        <dbReference type="ARBA" id="ARBA00033787"/>
    </source>
</evidence>
<sequence length="280" mass="29914">MSSTDPCVPAPSPAPGTNLHRELAPVTAAAWAEIEEEARRTFRRHVAGRRVLDVTGPDGPALAAVGTGHLTDITPPAPGVTARLREARPLVELRVPFTVSRAAVDDVERGARDSDWQPVKDAARAMAYAEDRAVFDGYHAADIEGLRARTSHPVLSLPAEPRDYPDAISRALTALRLAGVEGPYSLLLGADAYTAVSETSDHGYPIAAHLSRILDGELVWAPAVNGAFLLSVRGGDFELRLGQDLAIGYTAHDAAGIELYFHQTLTFLPYTDEAVVVLNA</sequence>
<comment type="subcellular location">
    <subcellularLocation>
        <location evidence="1">Encapsulin nanocompartment</location>
    </subcellularLocation>
</comment>
<proteinExistence type="inferred from homology"/>
<dbReference type="PANTHER" id="PTHR37165:SF1">
    <property type="entry name" value="TYPE 1 ENCAPSULIN SHELL PROTEIN"/>
    <property type="match status" value="1"/>
</dbReference>
<keyword evidence="6" id="KW-1185">Reference proteome</keyword>
<keyword evidence="3" id="KW-1284">Encapsulin nanocompartment</keyword>
<evidence type="ECO:0000313" key="6">
    <source>
        <dbReference type="Proteomes" id="UP001163064"/>
    </source>
</evidence>
<accession>A0ABT3U321</accession>
<dbReference type="PIRSF" id="PIRSF019254">
    <property type="entry name" value="CFP29"/>
    <property type="match status" value="1"/>
</dbReference>
<evidence type="ECO:0000313" key="5">
    <source>
        <dbReference type="EMBL" id="MCX3063091.1"/>
    </source>
</evidence>
<dbReference type="RefSeq" id="WP_266603743.1">
    <property type="nucleotide sequence ID" value="NZ_JAPHNL010000293.1"/>
</dbReference>
<dbReference type="Pfam" id="PF04454">
    <property type="entry name" value="Linocin_M18"/>
    <property type="match status" value="1"/>
</dbReference>
<dbReference type="NCBIfam" id="NF041155">
    <property type="entry name" value="encap_f1"/>
    <property type="match status" value="1"/>
</dbReference>
<evidence type="ECO:0000256" key="2">
    <source>
        <dbReference type="ARBA" id="ARBA00033743"/>
    </source>
</evidence>
<dbReference type="Gene3D" id="3.30.2400.30">
    <property type="match status" value="1"/>
</dbReference>
<protein>
    <recommendedName>
        <fullName evidence="4">Type 1 encapsulin shell protein</fullName>
    </recommendedName>
</protein>
<evidence type="ECO:0000256" key="1">
    <source>
        <dbReference type="ARBA" id="ARBA00033738"/>
    </source>
</evidence>
<dbReference type="Gene3D" id="3.30.2320.10">
    <property type="entry name" value="hypothetical protein PF0899 domain"/>
    <property type="match status" value="1"/>
</dbReference>
<comment type="caution">
    <text evidence="5">The sequence shown here is derived from an EMBL/GenBank/DDBJ whole genome shotgun (WGS) entry which is preliminary data.</text>
</comment>
<dbReference type="InterPro" id="IPR051429">
    <property type="entry name" value="Encapsulin_nc"/>
</dbReference>
<reference evidence="5" key="1">
    <citation type="submission" date="2022-10" db="EMBL/GenBank/DDBJ databases">
        <title>Streptomyces beihaiensis sp. nov., a chitin degrading actinobacterium, isolated from shrimp pond soil.</title>
        <authorList>
            <person name="Xie J."/>
            <person name="Shen N."/>
        </authorList>
    </citation>
    <scope>NUCLEOTIDE SEQUENCE</scope>
    <source>
        <strain evidence="5">GXMU-J5</strain>
    </source>
</reference>
<comment type="similarity">
    <text evidence="2">Belongs to the encapsulin family. Family 1 subfamily.</text>
</comment>
<gene>
    <name evidence="5" type="ORF">OFY01_25690</name>
</gene>
<dbReference type="PANTHER" id="PTHR37165">
    <property type="entry name" value="PEPTIDASE U56 FAMILY"/>
    <property type="match status" value="1"/>
</dbReference>
<evidence type="ECO:0000256" key="4">
    <source>
        <dbReference type="ARBA" id="ARBA00050023"/>
    </source>
</evidence>
<dbReference type="InterPro" id="IPR007544">
    <property type="entry name" value="ENCAP"/>
</dbReference>
<name>A0ABT3U321_9ACTN</name>
<dbReference type="Proteomes" id="UP001163064">
    <property type="component" value="Unassembled WGS sequence"/>
</dbReference>